<organism evidence="2">
    <name type="scientific">marine sediment metagenome</name>
    <dbReference type="NCBI Taxonomy" id="412755"/>
    <lineage>
        <taxon>unclassified sequences</taxon>
        <taxon>metagenomes</taxon>
        <taxon>ecological metagenomes</taxon>
    </lineage>
</organism>
<comment type="caution">
    <text evidence="2">The sequence shown here is derived from an EMBL/GenBank/DDBJ whole genome shotgun (WGS) entry which is preliminary data.</text>
</comment>
<reference evidence="2" key="1">
    <citation type="journal article" date="2015" name="Nature">
        <title>Complex archaea that bridge the gap between prokaryotes and eukaryotes.</title>
        <authorList>
            <person name="Spang A."/>
            <person name="Saw J.H."/>
            <person name="Jorgensen S.L."/>
            <person name="Zaremba-Niedzwiedzka K."/>
            <person name="Martijn J."/>
            <person name="Lind A.E."/>
            <person name="van Eijk R."/>
            <person name="Schleper C."/>
            <person name="Guy L."/>
            <person name="Ettema T.J."/>
        </authorList>
    </citation>
    <scope>NUCLEOTIDE SEQUENCE</scope>
</reference>
<keyword evidence="1" id="KW-0472">Membrane</keyword>
<evidence type="ECO:0000256" key="1">
    <source>
        <dbReference type="SAM" id="Phobius"/>
    </source>
</evidence>
<keyword evidence="1" id="KW-1133">Transmembrane helix</keyword>
<feature type="transmembrane region" description="Helical" evidence="1">
    <location>
        <begin position="49"/>
        <end position="69"/>
    </location>
</feature>
<dbReference type="EMBL" id="LAZR01004083">
    <property type="protein sequence ID" value="KKN11956.1"/>
    <property type="molecule type" value="Genomic_DNA"/>
</dbReference>
<dbReference type="AlphaFoldDB" id="A0A0F9QFF7"/>
<accession>A0A0F9QFF7</accession>
<feature type="transmembrane region" description="Helical" evidence="1">
    <location>
        <begin position="81"/>
        <end position="100"/>
    </location>
</feature>
<keyword evidence="1" id="KW-0812">Transmembrane</keyword>
<evidence type="ECO:0000313" key="2">
    <source>
        <dbReference type="EMBL" id="KKN11956.1"/>
    </source>
</evidence>
<feature type="transmembrane region" description="Helical" evidence="1">
    <location>
        <begin position="106"/>
        <end position="134"/>
    </location>
</feature>
<gene>
    <name evidence="2" type="ORF">LCGC14_1021360</name>
</gene>
<name>A0A0F9QFF7_9ZZZZ</name>
<feature type="transmembrane region" description="Helical" evidence="1">
    <location>
        <begin position="12"/>
        <end position="29"/>
    </location>
</feature>
<proteinExistence type="predicted"/>
<protein>
    <submittedName>
        <fullName evidence="2">Uncharacterized protein</fullName>
    </submittedName>
</protein>
<sequence length="148" mass="17784">MKFKKIEINRQGNFIMSLLLIYFVFFGYICNTYKKNIGENLIFLHKILFNVNSFWSFIILFGIVFIMAYREVFFEYAIRNSIWLLPAILIMSWFWYWVIFESFDPTFIIIYFITVDGILTFLGLLFTNLLAAILGSTLKEYRKKQLEI</sequence>